<evidence type="ECO:0000256" key="3">
    <source>
        <dbReference type="ARBA" id="ARBA00023289"/>
    </source>
</evidence>
<comment type="caution">
    <text evidence="7">The sequence shown here is derived from an EMBL/GenBank/DDBJ whole genome shotgun (WGS) entry which is preliminary data.</text>
</comment>
<dbReference type="InterPro" id="IPR006121">
    <property type="entry name" value="HMA_dom"/>
</dbReference>
<reference evidence="7 8" key="1">
    <citation type="journal article" date="2020" name="Nat. Commun.">
        <title>Genome of Tripterygium wilfordii and identification of cytochrome P450 involved in triptolide biosynthesis.</title>
        <authorList>
            <person name="Tu L."/>
            <person name="Su P."/>
            <person name="Zhang Z."/>
            <person name="Gao L."/>
            <person name="Wang J."/>
            <person name="Hu T."/>
            <person name="Zhou J."/>
            <person name="Zhang Y."/>
            <person name="Zhao Y."/>
            <person name="Liu Y."/>
            <person name="Song Y."/>
            <person name="Tong Y."/>
            <person name="Lu Y."/>
            <person name="Yang J."/>
            <person name="Xu C."/>
            <person name="Jia M."/>
            <person name="Peters R.J."/>
            <person name="Huang L."/>
            <person name="Gao W."/>
        </authorList>
    </citation>
    <scope>NUCLEOTIDE SEQUENCE [LARGE SCALE GENOMIC DNA]</scope>
    <source>
        <strain evidence="8">cv. XIE 37</strain>
        <tissue evidence="7">Leaf</tissue>
    </source>
</reference>
<comment type="similarity">
    <text evidence="4">Belongs to the HIPP family.</text>
</comment>
<dbReference type="PROSITE" id="PS50846">
    <property type="entry name" value="HMA_2"/>
    <property type="match status" value="2"/>
</dbReference>
<evidence type="ECO:0000256" key="5">
    <source>
        <dbReference type="SAM" id="MobiDB-lite"/>
    </source>
</evidence>
<dbReference type="InterPro" id="IPR036163">
    <property type="entry name" value="HMA_dom_sf"/>
</dbReference>
<proteinExistence type="inferred from homology"/>
<feature type="region of interest" description="Disordered" evidence="5">
    <location>
        <begin position="1"/>
        <end position="35"/>
    </location>
</feature>
<evidence type="ECO:0000313" key="7">
    <source>
        <dbReference type="EMBL" id="KAF5741183.1"/>
    </source>
</evidence>
<evidence type="ECO:0000313" key="8">
    <source>
        <dbReference type="Proteomes" id="UP000593562"/>
    </source>
</evidence>
<sequence length="240" mass="27385">MSKKKNNNNQNNGEQKVEATTTNQEKKEEKNNNNKEAVFKTHIHCEGCSNKVSDCLRGYFGVEEVVIDKANSKVIVKGQKIDPMKVLKRLQDKFSKHVELISPKPNPNASNPKKETEKKEEPKMKVLVVKMHMHCEGCANEIKKKVEKMQGIMVVEPDMKKSTVVIRGLFDPPKLVELIRKRLGKHVEILTQEDVKGKAQQAQEKGPDEKNMFHYPPQYATHICPSQIFSDENVFSCSIM</sequence>
<keyword evidence="3" id="KW-0636">Prenylation</keyword>
<dbReference type="InterPro" id="IPR044577">
    <property type="entry name" value="HIPP4/7/8/17/18/19"/>
</dbReference>
<feature type="region of interest" description="Disordered" evidence="5">
    <location>
        <begin position="100"/>
        <end position="122"/>
    </location>
</feature>
<keyword evidence="8" id="KW-1185">Reference proteome</keyword>
<feature type="domain" description="HMA" evidence="6">
    <location>
        <begin position="124"/>
        <end position="188"/>
    </location>
</feature>
<dbReference type="AlphaFoldDB" id="A0A7J7D4D5"/>
<dbReference type="GO" id="GO:0046872">
    <property type="term" value="F:metal ion binding"/>
    <property type="evidence" value="ECO:0007669"/>
    <property type="project" value="UniProtKB-KW"/>
</dbReference>
<accession>A0A7J7D4D5</accession>
<evidence type="ECO:0000256" key="4">
    <source>
        <dbReference type="ARBA" id="ARBA00024045"/>
    </source>
</evidence>
<protein>
    <recommendedName>
        <fullName evidence="6">HMA domain-containing protein</fullName>
    </recommendedName>
</protein>
<dbReference type="SUPFAM" id="SSF55008">
    <property type="entry name" value="HMA, heavy metal-associated domain"/>
    <property type="match status" value="2"/>
</dbReference>
<evidence type="ECO:0000256" key="1">
    <source>
        <dbReference type="ARBA" id="ARBA00022481"/>
    </source>
</evidence>
<dbReference type="Proteomes" id="UP000593562">
    <property type="component" value="Unassembled WGS sequence"/>
</dbReference>
<dbReference type="FunCoup" id="A0A7J7D4D5">
    <property type="interactions" value="21"/>
</dbReference>
<dbReference type="PANTHER" id="PTHR46195">
    <property type="entry name" value="HEAVY METAL-ASSOCIATED ISOPRENYLATED PLANT PROTEIN 7"/>
    <property type="match status" value="1"/>
</dbReference>
<evidence type="ECO:0000259" key="6">
    <source>
        <dbReference type="PROSITE" id="PS50846"/>
    </source>
</evidence>
<keyword evidence="2" id="KW-0479">Metal-binding</keyword>
<dbReference type="Pfam" id="PF00403">
    <property type="entry name" value="HMA"/>
    <property type="match status" value="2"/>
</dbReference>
<dbReference type="EMBL" id="JAAARO010000010">
    <property type="protein sequence ID" value="KAF5741183.1"/>
    <property type="molecule type" value="Genomic_DNA"/>
</dbReference>
<dbReference type="CDD" id="cd00371">
    <property type="entry name" value="HMA"/>
    <property type="match status" value="2"/>
</dbReference>
<feature type="compositionally biased region" description="Basic and acidic residues" evidence="5">
    <location>
        <begin position="24"/>
        <end position="35"/>
    </location>
</feature>
<feature type="domain" description="HMA" evidence="6">
    <location>
        <begin position="34"/>
        <end position="98"/>
    </location>
</feature>
<evidence type="ECO:0000256" key="2">
    <source>
        <dbReference type="ARBA" id="ARBA00022723"/>
    </source>
</evidence>
<dbReference type="PANTHER" id="PTHR46195:SF17">
    <property type="entry name" value="HEAVY METAL-ASSOCIATED ISOPRENYLATED PLANT PROTEIN 8"/>
    <property type="match status" value="1"/>
</dbReference>
<dbReference type="InParanoid" id="A0A7J7D4D5"/>
<organism evidence="7 8">
    <name type="scientific">Tripterygium wilfordii</name>
    <name type="common">Thunder God vine</name>
    <dbReference type="NCBI Taxonomy" id="458696"/>
    <lineage>
        <taxon>Eukaryota</taxon>
        <taxon>Viridiplantae</taxon>
        <taxon>Streptophyta</taxon>
        <taxon>Embryophyta</taxon>
        <taxon>Tracheophyta</taxon>
        <taxon>Spermatophyta</taxon>
        <taxon>Magnoliopsida</taxon>
        <taxon>eudicotyledons</taxon>
        <taxon>Gunneridae</taxon>
        <taxon>Pentapetalae</taxon>
        <taxon>rosids</taxon>
        <taxon>fabids</taxon>
        <taxon>Celastrales</taxon>
        <taxon>Celastraceae</taxon>
        <taxon>Tripterygium</taxon>
    </lineage>
</organism>
<keyword evidence="3" id="KW-0449">Lipoprotein</keyword>
<keyword evidence="1" id="KW-0488">Methylation</keyword>
<dbReference type="Gene3D" id="3.30.70.100">
    <property type="match status" value="2"/>
</dbReference>
<gene>
    <name evidence="7" type="ORF">HS088_TW10G00178</name>
</gene>
<feature type="compositionally biased region" description="Basic and acidic residues" evidence="5">
    <location>
        <begin position="112"/>
        <end position="122"/>
    </location>
</feature>
<name>A0A7J7D4D5_TRIWF</name>